<dbReference type="EMBL" id="CP090978">
    <property type="protein sequence ID" value="UJF34522.1"/>
    <property type="molecule type" value="Genomic_DNA"/>
</dbReference>
<protein>
    <submittedName>
        <fullName evidence="4">Ig-like domain-containing protein</fullName>
    </submittedName>
</protein>
<feature type="region of interest" description="Disordered" evidence="2">
    <location>
        <begin position="161"/>
        <end position="180"/>
    </location>
</feature>
<dbReference type="CDD" id="cd14256">
    <property type="entry name" value="Dockerin_I"/>
    <property type="match status" value="1"/>
</dbReference>
<accession>A0ABY3SKE3</accession>
<dbReference type="InterPro" id="IPR016134">
    <property type="entry name" value="Dockerin_dom"/>
</dbReference>
<feature type="domain" description="Dockerin" evidence="3">
    <location>
        <begin position="133"/>
        <end position="201"/>
    </location>
</feature>
<keyword evidence="5" id="KW-1185">Reference proteome</keyword>
<dbReference type="Pfam" id="PF00404">
    <property type="entry name" value="Dockerin_1"/>
    <property type="match status" value="1"/>
</dbReference>
<dbReference type="SUPFAM" id="SSF63446">
    <property type="entry name" value="Type I dockerin domain"/>
    <property type="match status" value="1"/>
</dbReference>
<organism evidence="4 5">
    <name type="scientific">Paenibacillus hexagrammi</name>
    <dbReference type="NCBI Taxonomy" id="2908839"/>
    <lineage>
        <taxon>Bacteria</taxon>
        <taxon>Bacillati</taxon>
        <taxon>Bacillota</taxon>
        <taxon>Bacilli</taxon>
        <taxon>Bacillales</taxon>
        <taxon>Paenibacillaceae</taxon>
        <taxon>Paenibacillus</taxon>
    </lineage>
</organism>
<dbReference type="Pfam" id="PF13205">
    <property type="entry name" value="Big_5"/>
    <property type="match status" value="7"/>
</dbReference>
<evidence type="ECO:0000313" key="5">
    <source>
        <dbReference type="Proteomes" id="UP001649230"/>
    </source>
</evidence>
<keyword evidence="1" id="KW-0732">Signal</keyword>
<dbReference type="Gene3D" id="2.60.40.2700">
    <property type="match status" value="1"/>
</dbReference>
<evidence type="ECO:0000256" key="1">
    <source>
        <dbReference type="ARBA" id="ARBA00022729"/>
    </source>
</evidence>
<dbReference type="InterPro" id="IPR036439">
    <property type="entry name" value="Dockerin_dom_sf"/>
</dbReference>
<sequence>MKVTLFRSNAGKRAGSALIALLLPVTTAFPLSIYATTPAPNEILSPVASFTGWSPSSSLSVTGDSFSFDAGAYYPQLTGGQVSLTASTVSPSIADASTSGSTVSVQVKSNGTTTVGITGTDATATLTDTVEMKSILLGDTTGDGLITSADVLYINKFVSTKQDPSSLSPEKRRQMDLNGDGKIDATDSTLLMKSYVNKTPVTGGVKFLVSLSDVNDPPIATQTAITGTVQPGLTVTGTYRYLDPENDGEQGTQFQWYRGAQADGSDKTKVDGATSITYQVQADDIDKYLFFEVTPSDNRGSSGTPVIAATSSTVPDTIAPTIASTQPMDDATGVNRIADLSLTFSEPVQAAAGKSIRIYRADNSVLKTYTSNDTNEVDIQGAVVTLKNPNLDDGADFYVEIDSGAFTDLVGNPFAGVSGNTTWNFTTPDTISPVLHTTSPANQAVDAGKSADLTLTFNENVVAAAGKKITVYDKADDSVKFSYDADDVSNVTVNHSMVTIHHSDLDETASYYVGIEAGAFTDISGNPYVGITGSSSWSFTVPDTTAPTINSTQPVDDAIKIDLDAPITVTFDEAIQAVAGKTIKLMKASDDSVLESYDVNDTSKVTINGSSVSLVNPGLSGETSYYLKIDADAFKDMAGNSFAGITDKTAWSFTTKDVAPPILNNASPTNNALDGDMAANLTLTFNESVAAASGKKVTIYNKADDSMVASYDADDTSKVTLNGSTVTIMNSGLEEKSAYYVIVDAGAFTDLSGNPYAGLSAKTDWTFTVADKTAPMIASRLPVDDATGVNRTDDLKITFNEPIQAVSGKSINIYRSADHSILKSYTATDTSQVEINGLEVTLKSPNLDDGASFYVLIDQGAFKDMADNAFAGVSDSSTWNFSTPDTVAPTVVSTLPANLATGVNRTADLSLTFTEPVLPVDGKKVTIRNTVDDSVYAEYTFGTDFEVSVSDNVLTIQHGEFDGLHQYYVEIEAGALKDASNNSYAGMSGSAAWGFESKDIRDLTVTTDNPLSESNLGSGATLTLSLTNDTFKNVDLSSSFTLNHAPTGTSVTGAVYVDDHTATLTLGYDGTDFDTDISDFSVTASGSALTSGRQLTSSVLPITAVVEVLPPVLVSTIPFNNATGVSKSANLSVTFDQDVTAVAGKNIIIHRPEDDGVVQTISVTDTSKVTISGGVVTIQHTPLSDSGNYYVEIQAGAFVNSDGLGNAAIADKTLWHFTTPASPPEMFFSEFLRGSGSHQVAIELYRPGGLTPNPAPSKAYSVFAYQYNTTTNSMEISEIKINAEAWTGVPLIIIDGAFYDFMDVTTVANFSAGYQYFNQDDVIYDWAPRVLKALVLKEGSQVLDVIGDPNATGPGSFLASGGTLVRKQGIVGGSTVYDSYQWDKYPVNTFTKIGNHTP</sequence>
<feature type="compositionally biased region" description="Basic and acidic residues" evidence="2">
    <location>
        <begin position="169"/>
        <end position="180"/>
    </location>
</feature>
<gene>
    <name evidence="4" type="ORF">L0M14_04885</name>
</gene>
<name>A0ABY3SKE3_9BACL</name>
<dbReference type="Proteomes" id="UP001649230">
    <property type="component" value="Chromosome"/>
</dbReference>
<reference evidence="4 5" key="1">
    <citation type="journal article" date="2024" name="Int. J. Syst. Evol. Microbiol.">
        <title>Paenibacillus hexagrammi sp. nov., a novel bacterium isolated from the gut content of Hexagrammos agrammus.</title>
        <authorList>
            <person name="Jung H.K."/>
            <person name="Kim D.G."/>
            <person name="Zin H."/>
            <person name="Park J."/>
            <person name="Jung H."/>
            <person name="Kim Y.O."/>
            <person name="Kong H.J."/>
            <person name="Kim J.W."/>
            <person name="Kim Y.S."/>
        </authorList>
    </citation>
    <scope>NUCLEOTIDE SEQUENCE [LARGE SCALE GENOMIC DNA]</scope>
    <source>
        <strain evidence="4 5">YPD9-1</strain>
    </source>
</reference>
<evidence type="ECO:0000313" key="4">
    <source>
        <dbReference type="EMBL" id="UJF34522.1"/>
    </source>
</evidence>
<dbReference type="InterPro" id="IPR032812">
    <property type="entry name" value="SbsA_Ig"/>
</dbReference>
<evidence type="ECO:0000256" key="2">
    <source>
        <dbReference type="SAM" id="MobiDB-lite"/>
    </source>
</evidence>
<dbReference type="InterPro" id="IPR002105">
    <property type="entry name" value="Dockerin_1_rpt"/>
</dbReference>
<proteinExistence type="predicted"/>
<dbReference type="PROSITE" id="PS51766">
    <property type="entry name" value="DOCKERIN"/>
    <property type="match status" value="1"/>
</dbReference>
<dbReference type="RefSeq" id="WP_235121096.1">
    <property type="nucleotide sequence ID" value="NZ_CP090978.1"/>
</dbReference>
<evidence type="ECO:0000259" key="3">
    <source>
        <dbReference type="PROSITE" id="PS51766"/>
    </source>
</evidence>
<dbReference type="Gene3D" id="1.10.1330.10">
    <property type="entry name" value="Dockerin domain"/>
    <property type="match status" value="1"/>
</dbReference>